<name>A4J369_DESRM</name>
<dbReference type="STRING" id="349161.Dred_0987"/>
<accession>A4J369</accession>
<evidence type="ECO:0000313" key="2">
    <source>
        <dbReference type="Proteomes" id="UP000001556"/>
    </source>
</evidence>
<gene>
    <name evidence="1" type="ordered locus">Dred_0987</name>
</gene>
<organism evidence="1 2">
    <name type="scientific">Desulforamulus reducens (strain ATCC BAA-1160 / DSM 100696 / MI-1)</name>
    <name type="common">Desulfotomaculum reducens</name>
    <dbReference type="NCBI Taxonomy" id="349161"/>
    <lineage>
        <taxon>Bacteria</taxon>
        <taxon>Bacillati</taxon>
        <taxon>Bacillota</taxon>
        <taxon>Clostridia</taxon>
        <taxon>Eubacteriales</taxon>
        <taxon>Peptococcaceae</taxon>
        <taxon>Desulforamulus</taxon>
    </lineage>
</organism>
<dbReference type="Proteomes" id="UP000001556">
    <property type="component" value="Chromosome"/>
</dbReference>
<dbReference type="Pfam" id="PF20213">
    <property type="entry name" value="DUF6573"/>
    <property type="match status" value="1"/>
</dbReference>
<dbReference type="KEGG" id="drm:Dred_0987"/>
<dbReference type="AlphaFoldDB" id="A4J369"/>
<keyword evidence="2" id="KW-1185">Reference proteome</keyword>
<dbReference type="HOGENOM" id="CLU_2552768_0_0_9"/>
<dbReference type="EMBL" id="CP000612">
    <property type="protein sequence ID" value="ABO49522.1"/>
    <property type="molecule type" value="Genomic_DNA"/>
</dbReference>
<proteinExistence type="predicted"/>
<reference evidence="1 2" key="1">
    <citation type="submission" date="2007-03" db="EMBL/GenBank/DDBJ databases">
        <title>Complete sequence of Desulfotomaculum reducens MI-1.</title>
        <authorList>
            <consortium name="US DOE Joint Genome Institute"/>
            <person name="Copeland A."/>
            <person name="Lucas S."/>
            <person name="Lapidus A."/>
            <person name="Barry K."/>
            <person name="Detter J.C."/>
            <person name="Glavina del Rio T."/>
            <person name="Hammon N."/>
            <person name="Israni S."/>
            <person name="Dalin E."/>
            <person name="Tice H."/>
            <person name="Pitluck S."/>
            <person name="Sims D."/>
            <person name="Brettin T."/>
            <person name="Bruce D."/>
            <person name="Han C."/>
            <person name="Tapia R."/>
            <person name="Schmutz J."/>
            <person name="Larimer F."/>
            <person name="Land M."/>
            <person name="Hauser L."/>
            <person name="Kyrpides N."/>
            <person name="Kim E."/>
            <person name="Tebo B.M."/>
            <person name="Richardson P."/>
        </authorList>
    </citation>
    <scope>NUCLEOTIDE SEQUENCE [LARGE SCALE GENOMIC DNA]</scope>
    <source>
        <strain evidence="1 2">MI-1</strain>
    </source>
</reference>
<protein>
    <submittedName>
        <fullName evidence="1">Uncharacterized protein</fullName>
    </submittedName>
</protein>
<evidence type="ECO:0000313" key="1">
    <source>
        <dbReference type="EMBL" id="ABO49522.1"/>
    </source>
</evidence>
<dbReference type="InterPro" id="IPR046480">
    <property type="entry name" value="DUF6573"/>
</dbReference>
<sequence length="82" mass="9259">MLTEVITPDEIAKKKGQTEAGRLWDVLWMCSVAARCSKGQAEIRFKLEVVKGKCREFVKLKALCHPGDKEEPVITIMLPDED</sequence>